<name>A0A1Q9CXK7_SYMMI</name>
<organism evidence="4 5">
    <name type="scientific">Symbiodinium microadriaticum</name>
    <name type="common">Dinoflagellate</name>
    <name type="synonym">Zooxanthella microadriatica</name>
    <dbReference type="NCBI Taxonomy" id="2951"/>
    <lineage>
        <taxon>Eukaryota</taxon>
        <taxon>Sar</taxon>
        <taxon>Alveolata</taxon>
        <taxon>Dinophyceae</taxon>
        <taxon>Suessiales</taxon>
        <taxon>Symbiodiniaceae</taxon>
        <taxon>Symbiodinium</taxon>
    </lineage>
</organism>
<reference evidence="4 5" key="1">
    <citation type="submission" date="2016-02" db="EMBL/GenBank/DDBJ databases">
        <title>Genome analysis of coral dinoflagellate symbionts highlights evolutionary adaptations to a symbiotic lifestyle.</title>
        <authorList>
            <person name="Aranda M."/>
            <person name="Li Y."/>
            <person name="Liew Y.J."/>
            <person name="Baumgarten S."/>
            <person name="Simakov O."/>
            <person name="Wilson M."/>
            <person name="Piel J."/>
            <person name="Ashoor H."/>
            <person name="Bougouffa S."/>
            <person name="Bajic V.B."/>
            <person name="Ryu T."/>
            <person name="Ravasi T."/>
            <person name="Bayer T."/>
            <person name="Micklem G."/>
            <person name="Kim H."/>
            <person name="Bhak J."/>
            <person name="Lajeunesse T.C."/>
            <person name="Voolstra C.R."/>
        </authorList>
    </citation>
    <scope>NUCLEOTIDE SEQUENCE [LARGE SCALE GENOMIC DNA]</scope>
    <source>
        <strain evidence="4 5">CCMP2467</strain>
    </source>
</reference>
<keyword evidence="5" id="KW-1185">Reference proteome</keyword>
<feature type="transmembrane region" description="Helical" evidence="2">
    <location>
        <begin position="32"/>
        <end position="52"/>
    </location>
</feature>
<dbReference type="InterPro" id="IPR036612">
    <property type="entry name" value="KH_dom_type_1_sf"/>
</dbReference>
<accession>A0A1Q9CXK7</accession>
<dbReference type="GO" id="GO:0003723">
    <property type="term" value="F:RNA binding"/>
    <property type="evidence" value="ECO:0007669"/>
    <property type="project" value="UniProtKB-UniRule"/>
</dbReference>
<sequence>MTMSITIVMVARIIITLVVVVVILLPLVVALLFFFFTLAVIITTILAMLPFLPLPPPPPPPLCPHDQHQHRTYYKRWKAGASRAWSPKEWLTAQSRSLAKNSRGYQLEASSSWRSKTVNMGDADAPPFDPEERFLEISAASLEERLKVVQLVLEDLTSRAEADSQKLRLLVPTELFGSVMGHRGETLRNIIQTSRAQVWPPLWFQAPRGISVTPWEEARELEALKLVFGMLTQLGNQPEAPPVPPLPSKLGVRRPSTLGAIGSNMPLKIPVDIEIPPTADRSFTFPTDQTMDHVDNVEHMGPAAFDQLDYRDLLRSLTLGSTDYGETVRSISFDMPAGRGYGQIPPAPRLHRFHVRGKAEIFAEDGRSFTKKQKGRLSLVSEDRVHKKGVERYQVSFFSGELSRADGVGIIFSSHLPKNSDIQQIVSVFLNRTGRLCSRVNQRVIRIASTLPQIELGDVIEVENDIDMRCATFTIWSASGAAPATTVVSYVQVAEQLTATPGQSIPGHLAVVVKNPGVSVAFLS</sequence>
<evidence type="ECO:0000256" key="2">
    <source>
        <dbReference type="SAM" id="Phobius"/>
    </source>
</evidence>
<keyword evidence="2" id="KW-0812">Transmembrane</keyword>
<dbReference type="EMBL" id="LSRX01000850">
    <property type="protein sequence ID" value="OLP87657.1"/>
    <property type="molecule type" value="Genomic_DNA"/>
</dbReference>
<evidence type="ECO:0000313" key="4">
    <source>
        <dbReference type="EMBL" id="OLP87657.1"/>
    </source>
</evidence>
<protein>
    <recommendedName>
        <fullName evidence="3">K Homology domain-containing protein</fullName>
    </recommendedName>
</protein>
<evidence type="ECO:0000313" key="5">
    <source>
        <dbReference type="Proteomes" id="UP000186817"/>
    </source>
</evidence>
<proteinExistence type="predicted"/>
<dbReference type="Gene3D" id="3.30.310.210">
    <property type="match status" value="1"/>
</dbReference>
<dbReference type="Proteomes" id="UP000186817">
    <property type="component" value="Unassembled WGS sequence"/>
</dbReference>
<dbReference type="OrthoDB" id="439504at2759"/>
<keyword evidence="2" id="KW-0472">Membrane</keyword>
<feature type="domain" description="K Homology" evidence="3">
    <location>
        <begin position="167"/>
        <end position="200"/>
    </location>
</feature>
<keyword evidence="2" id="KW-1133">Transmembrane helix</keyword>
<gene>
    <name evidence="4" type="ORF">AK812_SmicGene31114</name>
</gene>
<comment type="caution">
    <text evidence="4">The sequence shown here is derived from an EMBL/GenBank/DDBJ whole genome shotgun (WGS) entry which is preliminary data.</text>
</comment>
<dbReference type="PROSITE" id="PS50084">
    <property type="entry name" value="KH_TYPE_1"/>
    <property type="match status" value="1"/>
</dbReference>
<dbReference type="Pfam" id="PF00013">
    <property type="entry name" value="KH_1"/>
    <property type="match status" value="1"/>
</dbReference>
<evidence type="ECO:0000256" key="1">
    <source>
        <dbReference type="PROSITE-ProRule" id="PRU00117"/>
    </source>
</evidence>
<dbReference type="AlphaFoldDB" id="A0A1Q9CXK7"/>
<dbReference type="InterPro" id="IPR004088">
    <property type="entry name" value="KH_dom_type_1"/>
</dbReference>
<dbReference type="SUPFAM" id="SSF54791">
    <property type="entry name" value="Eukaryotic type KH-domain (KH-domain type I)"/>
    <property type="match status" value="1"/>
</dbReference>
<evidence type="ECO:0000259" key="3">
    <source>
        <dbReference type="Pfam" id="PF00013"/>
    </source>
</evidence>
<keyword evidence="1" id="KW-0694">RNA-binding</keyword>